<keyword evidence="2" id="KW-1185">Reference proteome</keyword>
<gene>
    <name evidence="1" type="ORF">EV182_003768</name>
</gene>
<dbReference type="EMBL" id="JAMZIH010001035">
    <property type="protein sequence ID" value="KAJ1678576.1"/>
    <property type="molecule type" value="Genomic_DNA"/>
</dbReference>
<organism evidence="1 2">
    <name type="scientific">Spiromyces aspiralis</name>
    <dbReference type="NCBI Taxonomy" id="68401"/>
    <lineage>
        <taxon>Eukaryota</taxon>
        <taxon>Fungi</taxon>
        <taxon>Fungi incertae sedis</taxon>
        <taxon>Zoopagomycota</taxon>
        <taxon>Kickxellomycotina</taxon>
        <taxon>Kickxellomycetes</taxon>
        <taxon>Kickxellales</taxon>
        <taxon>Kickxellaceae</taxon>
        <taxon>Spiromyces</taxon>
    </lineage>
</organism>
<accession>A0ACC1HQL1</accession>
<evidence type="ECO:0000313" key="1">
    <source>
        <dbReference type="EMBL" id="KAJ1678576.1"/>
    </source>
</evidence>
<evidence type="ECO:0000313" key="2">
    <source>
        <dbReference type="Proteomes" id="UP001145114"/>
    </source>
</evidence>
<proteinExistence type="predicted"/>
<protein>
    <submittedName>
        <fullName evidence="1">Uncharacterized protein</fullName>
    </submittedName>
</protein>
<feature type="non-terminal residue" evidence="1">
    <location>
        <position position="1"/>
    </location>
</feature>
<comment type="caution">
    <text evidence="1">The sequence shown here is derived from an EMBL/GenBank/DDBJ whole genome shotgun (WGS) entry which is preliminary data.</text>
</comment>
<sequence>VRKRTQAIQVVQDIRNRLTQTFATIDGSRWEHASSYMVHKWFESHLSSLKGWREQFETISQEEMSRRAPASDGSPPGVGVAEVYRRQVDELLRELGRQCKTVERHAQHAKQTVARNRYAADRIAQVPPNAQLSSDQKYQVEQEYRVFDLSSERQSLRRSVELAEHVIEEQARINKRMLGLNAMCLAGLKSCLDRVQVLAVGEDAGATDPTTLAKHVSSYLNSLYMQSITSFTEVTGTVNGAVKRVQSMGGPSKLPVSGSNEETERIRAESVTDLGRAEHGPSRAVSLSATDAAGAGAGAGNGPYAVKAVNPAVQAAVAGTTRARRLSTMPPVGNAGTTSSAMGPKRIRTTPRRLAAVGILGRSTARFASPRKRLSMARGAAARPLAGGATARSATAAPPGRQPLPPQPRPPVFRASNLASSGTGVGSGAPSQPFTESSPASDSADGSPRTTRHVPSSTPWIVTNSPRAEPSRPAPSAASATAFPLPSVTFAADTRGGDLSEGDRSNFGSRRSENASSPASSVTSDRSVRNEPPPLTAKPRKGILKTSADPNATGTPMRGQQNGPGPVRAGSERRRSRHARFSLAPTSRPSVTISEDGGANPSRPKARVARPRLSFAGPGLEATSRPLDDSRANGGNIKGLAFKSLNMPVGKKSLH</sequence>
<reference evidence="1" key="1">
    <citation type="submission" date="2022-06" db="EMBL/GenBank/DDBJ databases">
        <title>Phylogenomic reconstructions and comparative analyses of Kickxellomycotina fungi.</title>
        <authorList>
            <person name="Reynolds N.K."/>
            <person name="Stajich J.E."/>
            <person name="Barry K."/>
            <person name="Grigoriev I.V."/>
            <person name="Crous P."/>
            <person name="Smith M.E."/>
        </authorList>
    </citation>
    <scope>NUCLEOTIDE SEQUENCE</scope>
    <source>
        <strain evidence="1">RSA 2271</strain>
    </source>
</reference>
<dbReference type="Proteomes" id="UP001145114">
    <property type="component" value="Unassembled WGS sequence"/>
</dbReference>
<name>A0ACC1HQL1_9FUNG</name>